<proteinExistence type="predicted"/>
<dbReference type="InterPro" id="IPR018392">
    <property type="entry name" value="LysM"/>
</dbReference>
<evidence type="ECO:0000313" key="4">
    <source>
        <dbReference type="Proteomes" id="UP000430692"/>
    </source>
</evidence>
<feature type="signal peptide" evidence="1">
    <location>
        <begin position="1"/>
        <end position="26"/>
    </location>
</feature>
<dbReference type="InterPro" id="IPR011055">
    <property type="entry name" value="Dup_hybrid_motif"/>
</dbReference>
<feature type="chain" id="PRO_5038611604" evidence="1">
    <location>
        <begin position="27"/>
        <end position="321"/>
    </location>
</feature>
<accession>A0A6I4VST0</accession>
<dbReference type="CDD" id="cd00118">
    <property type="entry name" value="LysM"/>
    <property type="match status" value="1"/>
</dbReference>
<evidence type="ECO:0000256" key="1">
    <source>
        <dbReference type="SAM" id="SignalP"/>
    </source>
</evidence>
<protein>
    <submittedName>
        <fullName evidence="3">Peptidoglycan DD-metalloendopeptidase family protein</fullName>
    </submittedName>
</protein>
<dbReference type="RefSeq" id="WP_160800313.1">
    <property type="nucleotide sequence ID" value="NZ_WUUL01000002.1"/>
</dbReference>
<evidence type="ECO:0000313" key="3">
    <source>
        <dbReference type="EMBL" id="MXQ52976.1"/>
    </source>
</evidence>
<dbReference type="InterPro" id="IPR050570">
    <property type="entry name" value="Cell_wall_metabolism_enzyme"/>
</dbReference>
<dbReference type="PANTHER" id="PTHR21666:SF270">
    <property type="entry name" value="MUREIN HYDROLASE ACTIVATOR ENVC"/>
    <property type="match status" value="1"/>
</dbReference>
<reference evidence="3 4" key="1">
    <citation type="submission" date="2019-12" db="EMBL/GenBank/DDBJ databases">
        <title>Whole-genome analyses of novel actinobacteria.</title>
        <authorList>
            <person name="Sahin N."/>
            <person name="Saygin H."/>
        </authorList>
    </citation>
    <scope>NUCLEOTIDE SEQUENCE [LARGE SCALE GENOMIC DNA]</scope>
    <source>
        <strain evidence="3 4">KC615</strain>
    </source>
</reference>
<dbReference type="Pfam" id="PF01551">
    <property type="entry name" value="Peptidase_M23"/>
    <property type="match status" value="1"/>
</dbReference>
<dbReference type="AlphaFoldDB" id="A0A6I4VST0"/>
<dbReference type="Gene3D" id="2.70.70.10">
    <property type="entry name" value="Glucose Permease (Domain IIA)"/>
    <property type="match status" value="1"/>
</dbReference>
<dbReference type="CDD" id="cd12797">
    <property type="entry name" value="M23_peptidase"/>
    <property type="match status" value="1"/>
</dbReference>
<sequence length="321" mass="35167">MSGKKTLLASSIGVCTASAATAVAWAGSTDSHPIVAQLLTKNKSEGKIAALDAKETLYQSGKQLTISIGNKLTYEVSKGDTLYAIGLRYGVHYQELAQLNNIANPNKLTAGTKLKIPLAVKQYVSKGNEMVYQLCKKHKMSLQLFFKLNPKVNLLQPLEAGQKVLIVKKEKVVKKEPKLKNKHRVVVVSKRDKVSVGGFQFQWPVSGMITSNFGWRHGRMHKGLDIWSSKKAKQVIDASLSGKVIKAGYHGGYGNMVLVDHGGGWVTLYAHLSRILVSTGEHVGTGQRLGYMGQTGNATGYHLHFEVHRNGEVINPLRVLR</sequence>
<dbReference type="Gene3D" id="3.10.350.10">
    <property type="entry name" value="LysM domain"/>
    <property type="match status" value="1"/>
</dbReference>
<dbReference type="Pfam" id="PF01476">
    <property type="entry name" value="LysM"/>
    <property type="match status" value="1"/>
</dbReference>
<feature type="domain" description="LysM" evidence="2">
    <location>
        <begin position="72"/>
        <end position="116"/>
    </location>
</feature>
<comment type="caution">
    <text evidence="3">The sequence shown here is derived from an EMBL/GenBank/DDBJ whole genome shotgun (WGS) entry which is preliminary data.</text>
</comment>
<name>A0A6I4VST0_9BACL</name>
<dbReference type="InterPro" id="IPR036779">
    <property type="entry name" value="LysM_dom_sf"/>
</dbReference>
<dbReference type="PANTHER" id="PTHR21666">
    <property type="entry name" value="PEPTIDASE-RELATED"/>
    <property type="match status" value="1"/>
</dbReference>
<dbReference type="SUPFAM" id="SSF51261">
    <property type="entry name" value="Duplicated hybrid motif"/>
    <property type="match status" value="1"/>
</dbReference>
<dbReference type="Proteomes" id="UP000430692">
    <property type="component" value="Unassembled WGS sequence"/>
</dbReference>
<organism evidence="3 4">
    <name type="scientific">Shimazuella alba</name>
    <dbReference type="NCBI Taxonomy" id="2690964"/>
    <lineage>
        <taxon>Bacteria</taxon>
        <taxon>Bacillati</taxon>
        <taxon>Bacillota</taxon>
        <taxon>Bacilli</taxon>
        <taxon>Bacillales</taxon>
        <taxon>Thermoactinomycetaceae</taxon>
        <taxon>Shimazuella</taxon>
    </lineage>
</organism>
<dbReference type="SMART" id="SM00257">
    <property type="entry name" value="LysM"/>
    <property type="match status" value="1"/>
</dbReference>
<dbReference type="InterPro" id="IPR016047">
    <property type="entry name" value="M23ase_b-sheet_dom"/>
</dbReference>
<keyword evidence="1" id="KW-0732">Signal</keyword>
<dbReference type="GO" id="GO:0004222">
    <property type="term" value="F:metalloendopeptidase activity"/>
    <property type="evidence" value="ECO:0007669"/>
    <property type="project" value="TreeGrafter"/>
</dbReference>
<dbReference type="EMBL" id="WUUL01000002">
    <property type="protein sequence ID" value="MXQ52976.1"/>
    <property type="molecule type" value="Genomic_DNA"/>
</dbReference>
<gene>
    <name evidence="3" type="ORF">GSM42_04355</name>
</gene>
<evidence type="ECO:0000259" key="2">
    <source>
        <dbReference type="PROSITE" id="PS51782"/>
    </source>
</evidence>
<dbReference type="PROSITE" id="PS51782">
    <property type="entry name" value="LYSM"/>
    <property type="match status" value="1"/>
</dbReference>
<keyword evidence="4" id="KW-1185">Reference proteome</keyword>